<evidence type="ECO:0000313" key="1">
    <source>
        <dbReference type="EMBL" id="JAD67972.1"/>
    </source>
</evidence>
<organism evidence="1">
    <name type="scientific">Arundo donax</name>
    <name type="common">Giant reed</name>
    <name type="synonym">Donax arundinaceus</name>
    <dbReference type="NCBI Taxonomy" id="35708"/>
    <lineage>
        <taxon>Eukaryota</taxon>
        <taxon>Viridiplantae</taxon>
        <taxon>Streptophyta</taxon>
        <taxon>Embryophyta</taxon>
        <taxon>Tracheophyta</taxon>
        <taxon>Spermatophyta</taxon>
        <taxon>Magnoliopsida</taxon>
        <taxon>Liliopsida</taxon>
        <taxon>Poales</taxon>
        <taxon>Poaceae</taxon>
        <taxon>PACMAD clade</taxon>
        <taxon>Arundinoideae</taxon>
        <taxon>Arundineae</taxon>
        <taxon>Arundo</taxon>
    </lineage>
</organism>
<name>A0A0A9C8Z0_ARUDO</name>
<proteinExistence type="predicted"/>
<dbReference type="EMBL" id="GBRH01229923">
    <property type="protein sequence ID" value="JAD67972.1"/>
    <property type="molecule type" value="Transcribed_RNA"/>
</dbReference>
<accession>A0A0A9C8Z0</accession>
<reference evidence="1" key="2">
    <citation type="journal article" date="2015" name="Data Brief">
        <title>Shoot transcriptome of the giant reed, Arundo donax.</title>
        <authorList>
            <person name="Barrero R.A."/>
            <person name="Guerrero F.D."/>
            <person name="Moolhuijzen P."/>
            <person name="Goolsby J.A."/>
            <person name="Tidwell J."/>
            <person name="Bellgard S.E."/>
            <person name="Bellgard M.I."/>
        </authorList>
    </citation>
    <scope>NUCLEOTIDE SEQUENCE</scope>
    <source>
        <tissue evidence="1">Shoot tissue taken approximately 20 cm above the soil surface</tissue>
    </source>
</reference>
<protein>
    <submittedName>
        <fullName evidence="1">Uncharacterized protein</fullName>
    </submittedName>
</protein>
<sequence>MLPLMLGNRVATTGFPHCIASISVRSSPCSRNVGSTNTSSAL</sequence>
<dbReference type="AlphaFoldDB" id="A0A0A9C8Z0"/>
<reference evidence="1" key="1">
    <citation type="submission" date="2014-09" db="EMBL/GenBank/DDBJ databases">
        <authorList>
            <person name="Magalhaes I.L.F."/>
            <person name="Oliveira U."/>
            <person name="Santos F.R."/>
            <person name="Vidigal T.H.D.A."/>
            <person name="Brescovit A.D."/>
            <person name="Santos A.J."/>
        </authorList>
    </citation>
    <scope>NUCLEOTIDE SEQUENCE</scope>
    <source>
        <tissue evidence="1">Shoot tissue taken approximately 20 cm above the soil surface</tissue>
    </source>
</reference>